<sequence>MCCETWLDSCGRYVHFTSSHKTQTVVIGVLEYIHGHVCAVKHGRTTENRGWGTGPNGRGLVSPEWEHLMFVWGQEGQLRPEVGVLDLMAEVWSLLSGNTQWLCGDRKDN</sequence>
<reference evidence="1" key="1">
    <citation type="journal article" date="2023" name="G3 (Bethesda)">
        <title>A reference genome for the long-term kleptoplast-retaining sea slug Elysia crispata morphotype clarki.</title>
        <authorList>
            <person name="Eastman K.E."/>
            <person name="Pendleton A.L."/>
            <person name="Shaikh M.A."/>
            <person name="Suttiyut T."/>
            <person name="Ogas R."/>
            <person name="Tomko P."/>
            <person name="Gavelis G."/>
            <person name="Widhalm J.R."/>
            <person name="Wisecaver J.H."/>
        </authorList>
    </citation>
    <scope>NUCLEOTIDE SEQUENCE</scope>
    <source>
        <strain evidence="1">ECLA1</strain>
    </source>
</reference>
<dbReference type="AlphaFoldDB" id="A0AAE0ZP87"/>
<proteinExistence type="predicted"/>
<keyword evidence="2" id="KW-1185">Reference proteome</keyword>
<dbReference type="Proteomes" id="UP001283361">
    <property type="component" value="Unassembled WGS sequence"/>
</dbReference>
<evidence type="ECO:0000313" key="1">
    <source>
        <dbReference type="EMBL" id="KAK3772466.1"/>
    </source>
</evidence>
<accession>A0AAE0ZP87</accession>
<comment type="caution">
    <text evidence="1">The sequence shown here is derived from an EMBL/GenBank/DDBJ whole genome shotgun (WGS) entry which is preliminary data.</text>
</comment>
<name>A0AAE0ZP87_9GAST</name>
<protein>
    <submittedName>
        <fullName evidence="1">Uncharacterized protein</fullName>
    </submittedName>
</protein>
<organism evidence="1 2">
    <name type="scientific">Elysia crispata</name>
    <name type="common">lettuce slug</name>
    <dbReference type="NCBI Taxonomy" id="231223"/>
    <lineage>
        <taxon>Eukaryota</taxon>
        <taxon>Metazoa</taxon>
        <taxon>Spiralia</taxon>
        <taxon>Lophotrochozoa</taxon>
        <taxon>Mollusca</taxon>
        <taxon>Gastropoda</taxon>
        <taxon>Heterobranchia</taxon>
        <taxon>Euthyneura</taxon>
        <taxon>Panpulmonata</taxon>
        <taxon>Sacoglossa</taxon>
        <taxon>Placobranchoidea</taxon>
        <taxon>Plakobranchidae</taxon>
        <taxon>Elysia</taxon>
    </lineage>
</organism>
<evidence type="ECO:0000313" key="2">
    <source>
        <dbReference type="Proteomes" id="UP001283361"/>
    </source>
</evidence>
<gene>
    <name evidence="1" type="ORF">RRG08_031483</name>
</gene>
<dbReference type="EMBL" id="JAWDGP010003624">
    <property type="protein sequence ID" value="KAK3772466.1"/>
    <property type="molecule type" value="Genomic_DNA"/>
</dbReference>